<name>A0A0V0YB19_TRIPS</name>
<evidence type="ECO:0000256" key="1">
    <source>
        <dbReference type="SAM" id="MobiDB-lite"/>
    </source>
</evidence>
<comment type="caution">
    <text evidence="2">The sequence shown here is derived from an EMBL/GenBank/DDBJ whole genome shotgun (WGS) entry which is preliminary data.</text>
</comment>
<feature type="compositionally biased region" description="Polar residues" evidence="1">
    <location>
        <begin position="33"/>
        <end position="47"/>
    </location>
</feature>
<evidence type="ECO:0000313" key="2">
    <source>
        <dbReference type="EMBL" id="KRX97455.1"/>
    </source>
</evidence>
<keyword evidence="5" id="KW-1185">Reference proteome</keyword>
<organism evidence="2 4">
    <name type="scientific">Trichinella pseudospiralis</name>
    <name type="common">Parasitic roundworm</name>
    <dbReference type="NCBI Taxonomy" id="6337"/>
    <lineage>
        <taxon>Eukaryota</taxon>
        <taxon>Metazoa</taxon>
        <taxon>Ecdysozoa</taxon>
        <taxon>Nematoda</taxon>
        <taxon>Enoplea</taxon>
        <taxon>Dorylaimia</taxon>
        <taxon>Trichinellida</taxon>
        <taxon>Trichinellidae</taxon>
        <taxon>Trichinella</taxon>
    </lineage>
</organism>
<reference evidence="4 5" key="1">
    <citation type="submission" date="2015-01" db="EMBL/GenBank/DDBJ databases">
        <title>Evolution of Trichinella species and genotypes.</title>
        <authorList>
            <person name="Korhonen P.K."/>
            <person name="Edoardo P."/>
            <person name="Giuseppe L.R."/>
            <person name="Gasser R.B."/>
        </authorList>
    </citation>
    <scope>NUCLEOTIDE SEQUENCE [LARGE SCALE GENOMIC DNA]</scope>
    <source>
        <strain evidence="2">ISS141</strain>
        <strain evidence="3">ISS470</strain>
    </source>
</reference>
<evidence type="ECO:0000313" key="4">
    <source>
        <dbReference type="Proteomes" id="UP000054815"/>
    </source>
</evidence>
<feature type="region of interest" description="Disordered" evidence="1">
    <location>
        <begin position="1"/>
        <end position="48"/>
    </location>
</feature>
<evidence type="ECO:0000313" key="3">
    <source>
        <dbReference type="EMBL" id="KRY83689.1"/>
    </source>
</evidence>
<dbReference type="AlphaFoldDB" id="A0A0V0YB19"/>
<gene>
    <name evidence="3" type="ORF">T4D_13606</name>
    <name evidence="2" type="ORF">T4E_338</name>
</gene>
<dbReference type="Proteomes" id="UP000054995">
    <property type="component" value="Unassembled WGS sequence"/>
</dbReference>
<dbReference type="EMBL" id="JYDU01000032">
    <property type="protein sequence ID" value="KRX97455.1"/>
    <property type="molecule type" value="Genomic_DNA"/>
</dbReference>
<proteinExistence type="predicted"/>
<protein>
    <submittedName>
        <fullName evidence="2">Uncharacterized protein</fullName>
    </submittedName>
</protein>
<dbReference type="EMBL" id="JYDT01000134">
    <property type="protein sequence ID" value="KRY83689.1"/>
    <property type="molecule type" value="Genomic_DNA"/>
</dbReference>
<dbReference type="Proteomes" id="UP000054815">
    <property type="component" value="Unassembled WGS sequence"/>
</dbReference>
<accession>A0A0V0YB19</accession>
<evidence type="ECO:0000313" key="5">
    <source>
        <dbReference type="Proteomes" id="UP000054995"/>
    </source>
</evidence>
<feature type="compositionally biased region" description="Polar residues" evidence="1">
    <location>
        <begin position="1"/>
        <end position="22"/>
    </location>
</feature>
<sequence length="122" mass="13508">MRCNSSSDSVPESHSTSEQPSKTLLAKLGAGSWTKSQASTKRSTAAHSTDPVAMATLSFLDRWLGSTSARLSLSIAVHNVKIKKQQMQHSLRDNFHAYCSRKKNETNKITKNDRAFHGTLFE</sequence>